<dbReference type="EMBL" id="CADCXV010000708">
    <property type="protein sequence ID" value="CAB0033380.1"/>
    <property type="molecule type" value="Genomic_DNA"/>
</dbReference>
<dbReference type="AlphaFoldDB" id="A0A6H5I9L9"/>
<reference evidence="1 2" key="1">
    <citation type="submission" date="2020-02" db="EMBL/GenBank/DDBJ databases">
        <authorList>
            <person name="Ferguson B K."/>
        </authorList>
    </citation>
    <scope>NUCLEOTIDE SEQUENCE [LARGE SCALE GENOMIC DNA]</scope>
</reference>
<proteinExistence type="predicted"/>
<evidence type="ECO:0000313" key="1">
    <source>
        <dbReference type="EMBL" id="CAB0033380.1"/>
    </source>
</evidence>
<accession>A0A6H5I9L9</accession>
<protein>
    <submittedName>
        <fullName evidence="1">Uncharacterized protein</fullName>
    </submittedName>
</protein>
<organism evidence="1 2">
    <name type="scientific">Trichogramma brassicae</name>
    <dbReference type="NCBI Taxonomy" id="86971"/>
    <lineage>
        <taxon>Eukaryota</taxon>
        <taxon>Metazoa</taxon>
        <taxon>Ecdysozoa</taxon>
        <taxon>Arthropoda</taxon>
        <taxon>Hexapoda</taxon>
        <taxon>Insecta</taxon>
        <taxon>Pterygota</taxon>
        <taxon>Neoptera</taxon>
        <taxon>Endopterygota</taxon>
        <taxon>Hymenoptera</taxon>
        <taxon>Apocrita</taxon>
        <taxon>Proctotrupomorpha</taxon>
        <taxon>Chalcidoidea</taxon>
        <taxon>Trichogrammatidae</taxon>
        <taxon>Trichogramma</taxon>
    </lineage>
</organism>
<evidence type="ECO:0000313" key="2">
    <source>
        <dbReference type="Proteomes" id="UP000479190"/>
    </source>
</evidence>
<sequence length="168" mass="19677">MPSRSIFAHVFDRDLLHLIRHPARSLTHWPRSFDKLNFMLNLVRIAQLARYVRYQTHHLLKYKLSLAWLHRDTRTFGCNSIITHPRITRLRKIMPRPVVRPPLVSAHADVHFPNDVRSLRRAPFPLVESLHIQALLYQLHDRPAALPANIRSTTHLGCWQTRSPSVMA</sequence>
<gene>
    <name evidence="1" type="ORF">TBRA_LOCUS5292</name>
</gene>
<keyword evidence="2" id="KW-1185">Reference proteome</keyword>
<name>A0A6H5I9L9_9HYME</name>
<dbReference type="Proteomes" id="UP000479190">
    <property type="component" value="Unassembled WGS sequence"/>
</dbReference>